<dbReference type="Pfam" id="PF00018">
    <property type="entry name" value="SH3_1"/>
    <property type="match status" value="1"/>
</dbReference>
<dbReference type="PANTHER" id="PTHR13140">
    <property type="entry name" value="MYOSIN"/>
    <property type="match status" value="1"/>
</dbReference>
<evidence type="ECO:0000256" key="1">
    <source>
        <dbReference type="ARBA" id="ARBA00004134"/>
    </source>
</evidence>
<dbReference type="FunFam" id="1.20.58.530:FF:000007">
    <property type="entry name" value="Myosin IE"/>
    <property type="match status" value="1"/>
</dbReference>
<evidence type="ECO:0000256" key="3">
    <source>
        <dbReference type="ARBA" id="ARBA00022443"/>
    </source>
</evidence>
<dbReference type="InterPro" id="IPR010926">
    <property type="entry name" value="Myosin_TH1"/>
</dbReference>
<dbReference type="PRINTS" id="PR00193">
    <property type="entry name" value="MYOSINHEAVY"/>
</dbReference>
<dbReference type="OrthoDB" id="6108017at2759"/>
<dbReference type="GO" id="GO:0016459">
    <property type="term" value="C:myosin complex"/>
    <property type="evidence" value="ECO:0007669"/>
    <property type="project" value="UniProtKB-KW"/>
</dbReference>
<organism evidence="15 16">
    <name type="scientific">Allomyces macrogynus (strain ATCC 38327)</name>
    <name type="common">Allomyces javanicus var. macrogynus</name>
    <dbReference type="NCBI Taxonomy" id="578462"/>
    <lineage>
        <taxon>Eukaryota</taxon>
        <taxon>Fungi</taxon>
        <taxon>Fungi incertae sedis</taxon>
        <taxon>Blastocladiomycota</taxon>
        <taxon>Blastocladiomycetes</taxon>
        <taxon>Blastocladiales</taxon>
        <taxon>Blastocladiaceae</taxon>
        <taxon>Allomyces</taxon>
    </lineage>
</organism>
<dbReference type="STRING" id="578462.A0A0L0T2Q8"/>
<feature type="compositionally biased region" description="Low complexity" evidence="11">
    <location>
        <begin position="1120"/>
        <end position="1134"/>
    </location>
</feature>
<dbReference type="GO" id="GO:0006897">
    <property type="term" value="P:endocytosis"/>
    <property type="evidence" value="ECO:0007669"/>
    <property type="project" value="TreeGrafter"/>
</dbReference>
<dbReference type="Gene3D" id="1.20.5.4820">
    <property type="match status" value="1"/>
</dbReference>
<evidence type="ECO:0008006" key="17">
    <source>
        <dbReference type="Google" id="ProtNLM"/>
    </source>
</evidence>
<dbReference type="Gene3D" id="2.30.30.40">
    <property type="entry name" value="SH3 Domains"/>
    <property type="match status" value="1"/>
</dbReference>
<dbReference type="OMA" id="PPEEYQM"/>
<feature type="domain" description="SH3" evidence="12">
    <location>
        <begin position="1039"/>
        <end position="1099"/>
    </location>
</feature>
<feature type="compositionally biased region" description="Pro residues" evidence="11">
    <location>
        <begin position="1020"/>
        <end position="1033"/>
    </location>
</feature>
<dbReference type="AlphaFoldDB" id="A0A0L0T2Q8"/>
<reference evidence="16" key="2">
    <citation type="submission" date="2009-11" db="EMBL/GenBank/DDBJ databases">
        <title>The Genome Sequence of Allomyces macrogynus strain ATCC 38327.</title>
        <authorList>
            <consortium name="The Broad Institute Genome Sequencing Platform"/>
            <person name="Russ C."/>
            <person name="Cuomo C."/>
            <person name="Shea T."/>
            <person name="Young S.K."/>
            <person name="Zeng Q."/>
            <person name="Koehrsen M."/>
            <person name="Haas B."/>
            <person name="Borodovsky M."/>
            <person name="Guigo R."/>
            <person name="Alvarado L."/>
            <person name="Berlin A."/>
            <person name="Borenstein D."/>
            <person name="Chen Z."/>
            <person name="Engels R."/>
            <person name="Freedman E."/>
            <person name="Gellesch M."/>
            <person name="Goldberg J."/>
            <person name="Griggs A."/>
            <person name="Gujja S."/>
            <person name="Heiman D."/>
            <person name="Hepburn T."/>
            <person name="Howarth C."/>
            <person name="Jen D."/>
            <person name="Larson L."/>
            <person name="Lewis B."/>
            <person name="Mehta T."/>
            <person name="Park D."/>
            <person name="Pearson M."/>
            <person name="Roberts A."/>
            <person name="Saif S."/>
            <person name="Shenoy N."/>
            <person name="Sisk P."/>
            <person name="Stolte C."/>
            <person name="Sykes S."/>
            <person name="Walk T."/>
            <person name="White J."/>
            <person name="Yandava C."/>
            <person name="Burger G."/>
            <person name="Gray M.W."/>
            <person name="Holland P.W.H."/>
            <person name="King N."/>
            <person name="Lang F.B.F."/>
            <person name="Roger A.J."/>
            <person name="Ruiz-Trillo I."/>
            <person name="Lander E."/>
            <person name="Nusbaum C."/>
        </authorList>
    </citation>
    <scope>NUCLEOTIDE SEQUENCE [LARGE SCALE GENOMIC DNA]</scope>
    <source>
        <strain evidence="16">ATCC 38327</strain>
    </source>
</reference>
<feature type="binding site" evidence="10">
    <location>
        <begin position="128"/>
        <end position="135"/>
    </location>
    <ligand>
        <name>ATP</name>
        <dbReference type="ChEBI" id="CHEBI:30616"/>
    </ligand>
</feature>
<reference evidence="15 16" key="1">
    <citation type="submission" date="2009-11" db="EMBL/GenBank/DDBJ databases">
        <title>Annotation of Allomyces macrogynus ATCC 38327.</title>
        <authorList>
            <consortium name="The Broad Institute Genome Sequencing Platform"/>
            <person name="Russ C."/>
            <person name="Cuomo C."/>
            <person name="Burger G."/>
            <person name="Gray M.W."/>
            <person name="Holland P.W.H."/>
            <person name="King N."/>
            <person name="Lang F.B.F."/>
            <person name="Roger A.J."/>
            <person name="Ruiz-Trillo I."/>
            <person name="Young S.K."/>
            <person name="Zeng Q."/>
            <person name="Gargeya S."/>
            <person name="Fitzgerald M."/>
            <person name="Haas B."/>
            <person name="Abouelleil A."/>
            <person name="Alvarado L."/>
            <person name="Arachchi H.M."/>
            <person name="Berlin A."/>
            <person name="Chapman S.B."/>
            <person name="Gearin G."/>
            <person name="Goldberg J."/>
            <person name="Griggs A."/>
            <person name="Gujja S."/>
            <person name="Hansen M."/>
            <person name="Heiman D."/>
            <person name="Howarth C."/>
            <person name="Larimer J."/>
            <person name="Lui A."/>
            <person name="MacDonald P.J.P."/>
            <person name="McCowen C."/>
            <person name="Montmayeur A."/>
            <person name="Murphy C."/>
            <person name="Neiman D."/>
            <person name="Pearson M."/>
            <person name="Priest M."/>
            <person name="Roberts A."/>
            <person name="Saif S."/>
            <person name="Shea T."/>
            <person name="Sisk P."/>
            <person name="Stolte C."/>
            <person name="Sykes S."/>
            <person name="Wortman J."/>
            <person name="Nusbaum C."/>
            <person name="Birren B."/>
        </authorList>
    </citation>
    <scope>NUCLEOTIDE SEQUENCE [LARGE SCALE GENOMIC DNA]</scope>
    <source>
        <strain evidence="15 16">ATCC 38327</strain>
    </source>
</reference>
<evidence type="ECO:0000256" key="11">
    <source>
        <dbReference type="SAM" id="MobiDB-lite"/>
    </source>
</evidence>
<feature type="domain" description="TH1" evidence="14">
    <location>
        <begin position="770"/>
        <end position="960"/>
    </location>
</feature>
<dbReference type="InterPro" id="IPR001609">
    <property type="entry name" value="Myosin_head_motor_dom-like"/>
</dbReference>
<dbReference type="PROSITE" id="PS50002">
    <property type="entry name" value="SH3"/>
    <property type="match status" value="1"/>
</dbReference>
<dbReference type="Pfam" id="PF00063">
    <property type="entry name" value="Myosin_head"/>
    <property type="match status" value="1"/>
</dbReference>
<evidence type="ECO:0000256" key="4">
    <source>
        <dbReference type="ARBA" id="ARBA00022741"/>
    </source>
</evidence>
<dbReference type="Gene3D" id="1.10.10.820">
    <property type="match status" value="1"/>
</dbReference>
<keyword evidence="6 10" id="KW-0518">Myosin</keyword>
<evidence type="ECO:0000313" key="16">
    <source>
        <dbReference type="Proteomes" id="UP000054350"/>
    </source>
</evidence>
<keyword evidence="7 10" id="KW-0505">Motor protein</keyword>
<keyword evidence="16" id="KW-1185">Reference proteome</keyword>
<dbReference type="Gene3D" id="1.20.58.530">
    <property type="match status" value="1"/>
</dbReference>
<dbReference type="Proteomes" id="UP000054350">
    <property type="component" value="Unassembled WGS sequence"/>
</dbReference>
<dbReference type="VEuPathDB" id="FungiDB:AMAG_13842"/>
<dbReference type="Gene3D" id="1.20.120.720">
    <property type="entry name" value="Myosin VI head, motor domain, U50 subdomain"/>
    <property type="match status" value="1"/>
</dbReference>
<evidence type="ECO:0000256" key="9">
    <source>
        <dbReference type="PROSITE-ProRule" id="PRU00192"/>
    </source>
</evidence>
<evidence type="ECO:0000256" key="5">
    <source>
        <dbReference type="ARBA" id="ARBA00022840"/>
    </source>
</evidence>
<dbReference type="CDD" id="cd01378">
    <property type="entry name" value="MYSc_Myo1"/>
    <property type="match status" value="1"/>
</dbReference>
<keyword evidence="8 10" id="KW-0009">Actin-binding</keyword>
<protein>
    <recommendedName>
        <fullName evidence="17">Myosin-1</fullName>
    </recommendedName>
</protein>
<feature type="region of interest" description="Disordered" evidence="11">
    <location>
        <begin position="1019"/>
        <end position="1040"/>
    </location>
</feature>
<evidence type="ECO:0000256" key="10">
    <source>
        <dbReference type="PROSITE-ProRule" id="PRU00782"/>
    </source>
</evidence>
<evidence type="ECO:0000256" key="8">
    <source>
        <dbReference type="ARBA" id="ARBA00023203"/>
    </source>
</evidence>
<feature type="domain" description="Myosin motor" evidence="13">
    <location>
        <begin position="35"/>
        <end position="712"/>
    </location>
</feature>
<name>A0A0L0T2Q8_ALLM3</name>
<feature type="compositionally biased region" description="Low complexity" evidence="11">
    <location>
        <begin position="969"/>
        <end position="985"/>
    </location>
</feature>
<feature type="region of interest" description="Disordered" evidence="11">
    <location>
        <begin position="1100"/>
        <end position="1196"/>
    </location>
</feature>
<dbReference type="SMART" id="SM00326">
    <property type="entry name" value="SH3"/>
    <property type="match status" value="1"/>
</dbReference>
<gene>
    <name evidence="15" type="ORF">AMAG_13842</name>
</gene>
<feature type="region of interest" description="Disordered" evidence="11">
    <location>
        <begin position="950"/>
        <end position="999"/>
    </location>
</feature>
<feature type="region of interest" description="Actin-binding" evidence="10">
    <location>
        <begin position="585"/>
        <end position="607"/>
    </location>
</feature>
<dbReference type="GO" id="GO:0007015">
    <property type="term" value="P:actin filament organization"/>
    <property type="evidence" value="ECO:0007669"/>
    <property type="project" value="TreeGrafter"/>
</dbReference>
<evidence type="ECO:0000256" key="2">
    <source>
        <dbReference type="ARBA" id="ARBA00008314"/>
    </source>
</evidence>
<dbReference type="Pfam" id="PF06017">
    <property type="entry name" value="Myosin_TH1"/>
    <property type="match status" value="1"/>
</dbReference>
<comment type="subcellular location">
    <subcellularLocation>
        <location evidence="1">Cytoplasm</location>
        <location evidence="1">Cytoskeleton</location>
        <location evidence="1">Actin patch</location>
    </subcellularLocation>
</comment>
<evidence type="ECO:0000259" key="12">
    <source>
        <dbReference type="PROSITE" id="PS50002"/>
    </source>
</evidence>
<dbReference type="GO" id="GO:0030479">
    <property type="term" value="C:actin cortical patch"/>
    <property type="evidence" value="ECO:0007669"/>
    <property type="project" value="UniProtKB-SubCell"/>
</dbReference>
<accession>A0A0L0T2Q8</accession>
<dbReference type="FunFam" id="1.10.10.820:FF:000001">
    <property type="entry name" value="Myosin heavy chain"/>
    <property type="match status" value="1"/>
</dbReference>
<dbReference type="GO" id="GO:0051286">
    <property type="term" value="C:cell tip"/>
    <property type="evidence" value="ECO:0007669"/>
    <property type="project" value="TreeGrafter"/>
</dbReference>
<dbReference type="Gene3D" id="3.40.850.10">
    <property type="entry name" value="Kinesin motor domain"/>
    <property type="match status" value="1"/>
</dbReference>
<evidence type="ECO:0000313" key="15">
    <source>
        <dbReference type="EMBL" id="KNE68967.1"/>
    </source>
</evidence>
<keyword evidence="5 10" id="KW-0067">ATP-binding</keyword>
<evidence type="ECO:0000256" key="7">
    <source>
        <dbReference type="ARBA" id="ARBA00023175"/>
    </source>
</evidence>
<sequence length="1196" mass="133234">MPIQLGKRQGGGEVAKPQAAWKKAAWNSDRKPNQVGVDDMTLLSTLSNESINDNLSKRFHKGEIYTYIGHVLISVNPFKDLGIYTDSILQSYVGRNLIEMPPHVFAIAESAYYRMKSYGDNQCIIISGESGAGKTEAAKKIMQYVAAVSGNSNQSIQHVKEMVLATNPLLESFGNAKTLRNNNSSRFGKYLEIFFNDHGEPVGANITNYLLEKSRVVNQVENERGFHIFYQLCKAAGTMYPDFGIAGPESFYYTSQARCMDVDGIDDVQEYAEVIEAMRVIGLSADEQSDIHRLLAGILWLGNVTFAEAENGEDAVVTQRDALASAAYLLSMDEATLERAITQRVIVTPRGNGMERFDSPLNVAQALGVRDALAKLLYHRLFDWIVVRVNQAMRPAVKATRSIGVLDIYGFEIFEHNSFEQLCINYVNEKLQQIFIELTLKAEQEDYVAEGIQWTPIKFFNNKVVCELIEERRPPGIFAIMNDAGARVHADPEKADQNLASDLGRLSHPRFRAHMGTFTIEHYAGDVTYQAAGMSEKNRDQANKDLLEAIKSSDMALLQSLFPEDVDRENRQRPPTASDKIKLSAADLVTTLMGCHPNYIRCLKPNANKSAKEYNDAMCMHQVKYLGLLENVKVRRAGFASRQKYERFLERFYLLSSKTCFAGECTWAGNTRDGCRIILEATGIPRDQWQLGQTKVFIKSPETLFKLEAMRDRYWHMMALRIQRAWRKYQERRAAAARTIQQAWRDYKGLNVYVRMRDYGHEVLKARKERRAFSLISMRRYLGDYLDVAGRGGAFLRTAADLSSDELIIFSARAQTVVFRLLRSAKLSPRMVVMTDKTLTLVVTKLDGKQTVQRIEKKVQLRDITAATLTAFQDDFLLLHVDGDDDWLITCPFKTELVAYLVYQNKTPVKIANELIMTNKKDKKSHTFKAVLDPSLKVAWEFKKDKIHAAPGQPASSVTKPPCRKKPRASTAAKAKTKKPVVATRQTNKPAANPRPVATTSSSYAAPVAVAAAAAVAAVSPPPTRSRPTPPPTARRATPAKPMFKVLFPFAGQDAGELSVSAGDFVDVLRREENGWWLAKTNAGDEGWVPSNYLEEVPVEAASVPPPAPPRPAPAPRASPQPAAASATPSTSSALDRDNLPEWKKQLLARMEAQKQKQASANGTPAGNVSRPGTSPRPAVTPRPSVAPRPPVPRRN</sequence>
<feature type="compositionally biased region" description="Basic and acidic residues" evidence="11">
    <location>
        <begin position="1135"/>
        <end position="1145"/>
    </location>
</feature>
<dbReference type="InterPro" id="IPR027417">
    <property type="entry name" value="P-loop_NTPase"/>
</dbReference>
<evidence type="ECO:0000259" key="14">
    <source>
        <dbReference type="PROSITE" id="PS51757"/>
    </source>
</evidence>
<keyword evidence="4 10" id="KW-0547">Nucleotide-binding</keyword>
<dbReference type="PROSITE" id="PS51456">
    <property type="entry name" value="MYOSIN_MOTOR"/>
    <property type="match status" value="1"/>
</dbReference>
<comment type="similarity">
    <text evidence="2 10">Belongs to the TRAFAC class myosin-kinesin ATPase superfamily. Myosin family.</text>
</comment>
<evidence type="ECO:0000256" key="6">
    <source>
        <dbReference type="ARBA" id="ARBA00023123"/>
    </source>
</evidence>
<feature type="compositionally biased region" description="Polar residues" evidence="11">
    <location>
        <begin position="1156"/>
        <end position="1173"/>
    </location>
</feature>
<dbReference type="PROSITE" id="PS51757">
    <property type="entry name" value="TH1"/>
    <property type="match status" value="1"/>
</dbReference>
<dbReference type="GO" id="GO:0051015">
    <property type="term" value="F:actin filament binding"/>
    <property type="evidence" value="ECO:0007669"/>
    <property type="project" value="TreeGrafter"/>
</dbReference>
<dbReference type="SUPFAM" id="SSF52540">
    <property type="entry name" value="P-loop containing nucleoside triphosphate hydrolases"/>
    <property type="match status" value="1"/>
</dbReference>
<dbReference type="eggNOG" id="KOG0162">
    <property type="taxonomic scope" value="Eukaryota"/>
</dbReference>
<dbReference type="SUPFAM" id="SSF50044">
    <property type="entry name" value="SH3-domain"/>
    <property type="match status" value="1"/>
</dbReference>
<dbReference type="InterPro" id="IPR036961">
    <property type="entry name" value="Kinesin_motor_dom_sf"/>
</dbReference>
<dbReference type="InterPro" id="IPR001452">
    <property type="entry name" value="SH3_domain"/>
</dbReference>
<dbReference type="SMART" id="SM00242">
    <property type="entry name" value="MYSc"/>
    <property type="match status" value="1"/>
</dbReference>
<proteinExistence type="inferred from homology"/>
<dbReference type="GO" id="GO:0000146">
    <property type="term" value="F:microfilament motor activity"/>
    <property type="evidence" value="ECO:0007669"/>
    <property type="project" value="TreeGrafter"/>
</dbReference>
<dbReference type="InterPro" id="IPR036028">
    <property type="entry name" value="SH3-like_dom_sf"/>
</dbReference>
<dbReference type="EMBL" id="GG745359">
    <property type="protein sequence ID" value="KNE68967.1"/>
    <property type="molecule type" value="Genomic_DNA"/>
</dbReference>
<feature type="compositionally biased region" description="Pro residues" evidence="11">
    <location>
        <begin position="1104"/>
        <end position="1119"/>
    </location>
</feature>
<dbReference type="InterPro" id="IPR036072">
    <property type="entry name" value="MYSc_Myo1"/>
</dbReference>
<dbReference type="PANTHER" id="PTHR13140:SF837">
    <property type="entry name" value="MYOSIN-3-RELATED"/>
    <property type="match status" value="1"/>
</dbReference>
<evidence type="ECO:0000259" key="13">
    <source>
        <dbReference type="PROSITE" id="PS51456"/>
    </source>
</evidence>
<keyword evidence="3 9" id="KW-0728">SH3 domain</keyword>
<feature type="compositionally biased region" description="Pro residues" evidence="11">
    <location>
        <begin position="1179"/>
        <end position="1196"/>
    </location>
</feature>
<dbReference type="GO" id="GO:0051666">
    <property type="term" value="P:actin cortical patch localization"/>
    <property type="evidence" value="ECO:0007669"/>
    <property type="project" value="TreeGrafter"/>
</dbReference>
<dbReference type="GO" id="GO:0005524">
    <property type="term" value="F:ATP binding"/>
    <property type="evidence" value="ECO:0007669"/>
    <property type="project" value="UniProtKB-UniRule"/>
</dbReference>
<dbReference type="GO" id="GO:0005886">
    <property type="term" value="C:plasma membrane"/>
    <property type="evidence" value="ECO:0007669"/>
    <property type="project" value="TreeGrafter"/>
</dbReference>